<evidence type="ECO:0000313" key="2">
    <source>
        <dbReference type="Proteomes" id="UP000245980"/>
    </source>
</evidence>
<organism evidence="1 2">
    <name type="scientific">Limosilactobacillus reuteri</name>
    <name type="common">Lactobacillus reuteri</name>
    <dbReference type="NCBI Taxonomy" id="1598"/>
    <lineage>
        <taxon>Bacteria</taxon>
        <taxon>Bacillati</taxon>
        <taxon>Bacillota</taxon>
        <taxon>Bacilli</taxon>
        <taxon>Lactobacillales</taxon>
        <taxon>Lactobacillaceae</taxon>
        <taxon>Limosilactobacillus</taxon>
    </lineage>
</organism>
<gene>
    <name evidence="1" type="ORF">DKZ22_01680</name>
</gene>
<protein>
    <submittedName>
        <fullName evidence="1">Uncharacterized protein</fullName>
    </submittedName>
</protein>
<sequence>MYIYEVTRSKGLYFGRHIVIAKNEENAKKLVADMLNVFQTAIFYRPTDFEVSDPIDPNNYREETVIY</sequence>
<dbReference type="AlphaFoldDB" id="A0A855XDY8"/>
<evidence type="ECO:0000313" key="1">
    <source>
        <dbReference type="EMBL" id="PWT43082.1"/>
    </source>
</evidence>
<comment type="caution">
    <text evidence="1">The sequence shown here is derived from an EMBL/GenBank/DDBJ whole genome shotgun (WGS) entry which is preliminary data.</text>
</comment>
<reference evidence="1 2" key="1">
    <citation type="journal article" date="2018" name="Front. Microbiol.">
        <title>Comparative Genomics of the Herbivore Gut Symbiont Lactobacillus reuteri Reveals Genetic Diversity and Lifestyle Adaptation.</title>
        <authorList>
            <person name="Zhao J."/>
        </authorList>
    </citation>
    <scope>NUCLEOTIDE SEQUENCE [LARGE SCALE GENOMIC DNA]</scope>
    <source>
        <strain evidence="1 2">LR10</strain>
    </source>
</reference>
<dbReference type="EMBL" id="QGHT01000004">
    <property type="protein sequence ID" value="PWT43082.1"/>
    <property type="molecule type" value="Genomic_DNA"/>
</dbReference>
<accession>A0A855XDY8</accession>
<proteinExistence type="predicted"/>
<dbReference type="Proteomes" id="UP000245980">
    <property type="component" value="Unassembled WGS sequence"/>
</dbReference>
<dbReference type="RefSeq" id="WP_109883200.1">
    <property type="nucleotide sequence ID" value="NZ_QGHP01000003.1"/>
</dbReference>
<name>A0A855XDY8_LIMRT</name>